<dbReference type="Gene3D" id="2.60.120.10">
    <property type="entry name" value="Jelly Rolls"/>
    <property type="match status" value="1"/>
</dbReference>
<evidence type="ECO:0000256" key="3">
    <source>
        <dbReference type="ARBA" id="ARBA00023163"/>
    </source>
</evidence>
<keyword evidence="3" id="KW-0804">Transcription</keyword>
<dbReference type="PANTHER" id="PTHR24567">
    <property type="entry name" value="CRP FAMILY TRANSCRIPTIONAL REGULATORY PROTEIN"/>
    <property type="match status" value="1"/>
</dbReference>
<dbReference type="Pfam" id="PF00027">
    <property type="entry name" value="cNMP_binding"/>
    <property type="match status" value="1"/>
</dbReference>
<dbReference type="SUPFAM" id="SSF51206">
    <property type="entry name" value="cAMP-binding domain-like"/>
    <property type="match status" value="1"/>
</dbReference>
<dbReference type="PANTHER" id="PTHR24567:SF68">
    <property type="entry name" value="DNA-BINDING TRANSCRIPTIONAL DUAL REGULATOR CRP"/>
    <property type="match status" value="1"/>
</dbReference>
<evidence type="ECO:0000313" key="8">
    <source>
        <dbReference type="Proteomes" id="UP000277671"/>
    </source>
</evidence>
<evidence type="ECO:0000313" key="7">
    <source>
        <dbReference type="EMBL" id="RKR87245.1"/>
    </source>
</evidence>
<evidence type="ECO:0000256" key="2">
    <source>
        <dbReference type="ARBA" id="ARBA00023125"/>
    </source>
</evidence>
<dbReference type="GO" id="GO:0003677">
    <property type="term" value="F:DNA binding"/>
    <property type="evidence" value="ECO:0007669"/>
    <property type="project" value="UniProtKB-KW"/>
</dbReference>
<dbReference type="Pfam" id="PF13545">
    <property type="entry name" value="HTH_Crp_2"/>
    <property type="match status" value="1"/>
</dbReference>
<keyword evidence="8" id="KW-1185">Reference proteome</keyword>
<evidence type="ECO:0000256" key="4">
    <source>
        <dbReference type="SAM" id="MobiDB-lite"/>
    </source>
</evidence>
<dbReference type="CDD" id="cd00038">
    <property type="entry name" value="CAP_ED"/>
    <property type="match status" value="1"/>
</dbReference>
<dbReference type="InterPro" id="IPR036390">
    <property type="entry name" value="WH_DNA-bd_sf"/>
</dbReference>
<keyword evidence="1" id="KW-0805">Transcription regulation</keyword>
<feature type="domain" description="Cyclic nucleotide-binding" evidence="5">
    <location>
        <begin position="20"/>
        <end position="123"/>
    </location>
</feature>
<keyword evidence="2" id="KW-0238">DNA-binding</keyword>
<dbReference type="SUPFAM" id="SSF46785">
    <property type="entry name" value="Winged helix' DNA-binding domain"/>
    <property type="match status" value="1"/>
</dbReference>
<sequence>MNDVDSQHRPAQNRWPASTFAGRLGPGEHDALMRLGRRTDFVDGQYLLRQGERSRHLLLLLSGRVKIMVTSPDEHLHRIGSRSPGDLIGEMSYLDGRPRSASVVGMGSVTAAHITHKAFDRFLEHHPAAHRPFARLLTDRLRASDSRHVGSAYDTVTRIATALCQLTATVSDRTSDDIIIHTTQRELAQMVSAAPVSVYRALQKLAAQGYLETRHKAIVIRDLDGLADAAKRLPKMHHLM</sequence>
<dbReference type="InterPro" id="IPR018490">
    <property type="entry name" value="cNMP-bd_dom_sf"/>
</dbReference>
<dbReference type="PROSITE" id="PS51063">
    <property type="entry name" value="HTH_CRP_2"/>
    <property type="match status" value="1"/>
</dbReference>
<evidence type="ECO:0000259" key="5">
    <source>
        <dbReference type="PROSITE" id="PS50042"/>
    </source>
</evidence>
<dbReference type="InterPro" id="IPR000595">
    <property type="entry name" value="cNMP-bd_dom"/>
</dbReference>
<dbReference type="EMBL" id="RBKT01000001">
    <property type="protein sequence ID" value="RKR87245.1"/>
    <property type="molecule type" value="Genomic_DNA"/>
</dbReference>
<feature type="region of interest" description="Disordered" evidence="4">
    <location>
        <begin position="1"/>
        <end position="21"/>
    </location>
</feature>
<organism evidence="7 8">
    <name type="scientific">Micromonospora pisi</name>
    <dbReference type="NCBI Taxonomy" id="589240"/>
    <lineage>
        <taxon>Bacteria</taxon>
        <taxon>Bacillati</taxon>
        <taxon>Actinomycetota</taxon>
        <taxon>Actinomycetes</taxon>
        <taxon>Micromonosporales</taxon>
        <taxon>Micromonosporaceae</taxon>
        <taxon>Micromonospora</taxon>
    </lineage>
</organism>
<dbReference type="PROSITE" id="PS50042">
    <property type="entry name" value="CNMP_BINDING_3"/>
    <property type="match status" value="1"/>
</dbReference>
<protein>
    <submittedName>
        <fullName evidence="7">CRP-like cAMP-binding protein</fullName>
    </submittedName>
</protein>
<reference evidence="7 8" key="1">
    <citation type="submission" date="2018-10" db="EMBL/GenBank/DDBJ databases">
        <title>Sequencing the genomes of 1000 actinobacteria strains.</title>
        <authorList>
            <person name="Klenk H.-P."/>
        </authorList>
    </citation>
    <scope>NUCLEOTIDE SEQUENCE [LARGE SCALE GENOMIC DNA]</scope>
    <source>
        <strain evidence="7 8">DSM 45175</strain>
    </source>
</reference>
<dbReference type="InterPro" id="IPR012318">
    <property type="entry name" value="HTH_CRP"/>
</dbReference>
<dbReference type="SMART" id="SM00100">
    <property type="entry name" value="cNMP"/>
    <property type="match status" value="1"/>
</dbReference>
<feature type="domain" description="HTH crp-type" evidence="6">
    <location>
        <begin position="153"/>
        <end position="224"/>
    </location>
</feature>
<dbReference type="InterPro" id="IPR036388">
    <property type="entry name" value="WH-like_DNA-bd_sf"/>
</dbReference>
<comment type="caution">
    <text evidence="7">The sequence shown here is derived from an EMBL/GenBank/DDBJ whole genome shotgun (WGS) entry which is preliminary data.</text>
</comment>
<evidence type="ECO:0000256" key="1">
    <source>
        <dbReference type="ARBA" id="ARBA00023015"/>
    </source>
</evidence>
<dbReference type="AlphaFoldDB" id="A0A495JEB1"/>
<evidence type="ECO:0000259" key="6">
    <source>
        <dbReference type="PROSITE" id="PS51063"/>
    </source>
</evidence>
<name>A0A495JEB1_9ACTN</name>
<proteinExistence type="predicted"/>
<accession>A0A495JEB1</accession>
<dbReference type="InterPro" id="IPR050397">
    <property type="entry name" value="Env_Response_Regulators"/>
</dbReference>
<dbReference type="RefSeq" id="WP_121155858.1">
    <property type="nucleotide sequence ID" value="NZ_RBKT01000001.1"/>
</dbReference>
<dbReference type="GO" id="GO:0005829">
    <property type="term" value="C:cytosol"/>
    <property type="evidence" value="ECO:0007669"/>
    <property type="project" value="TreeGrafter"/>
</dbReference>
<dbReference type="SMART" id="SM00419">
    <property type="entry name" value="HTH_CRP"/>
    <property type="match status" value="1"/>
</dbReference>
<dbReference type="Gene3D" id="1.10.10.10">
    <property type="entry name" value="Winged helix-like DNA-binding domain superfamily/Winged helix DNA-binding domain"/>
    <property type="match status" value="1"/>
</dbReference>
<dbReference type="GO" id="GO:0003700">
    <property type="term" value="F:DNA-binding transcription factor activity"/>
    <property type="evidence" value="ECO:0007669"/>
    <property type="project" value="TreeGrafter"/>
</dbReference>
<dbReference type="OrthoDB" id="3578816at2"/>
<dbReference type="InterPro" id="IPR014710">
    <property type="entry name" value="RmlC-like_jellyroll"/>
</dbReference>
<gene>
    <name evidence="7" type="ORF">BDK92_1519</name>
</gene>
<dbReference type="Proteomes" id="UP000277671">
    <property type="component" value="Unassembled WGS sequence"/>
</dbReference>